<dbReference type="PANTHER" id="PTHR30273:SF2">
    <property type="entry name" value="PROTEIN FECR"/>
    <property type="match status" value="1"/>
</dbReference>
<dbReference type="Proteomes" id="UP000325105">
    <property type="component" value="Unassembled WGS sequence"/>
</dbReference>
<evidence type="ECO:0000256" key="1">
    <source>
        <dbReference type="SAM" id="Phobius"/>
    </source>
</evidence>
<dbReference type="InterPro" id="IPR012373">
    <property type="entry name" value="Ferrdict_sens_TM"/>
</dbReference>
<dbReference type="AlphaFoldDB" id="A0A5S5DAA5"/>
<keyword evidence="1" id="KW-0812">Transmembrane</keyword>
<dbReference type="OrthoDB" id="923517at2"/>
<dbReference type="Pfam" id="PF04773">
    <property type="entry name" value="FecR"/>
    <property type="match status" value="1"/>
</dbReference>
<dbReference type="RefSeq" id="WP_148909403.1">
    <property type="nucleotide sequence ID" value="NZ_VNHX01000017.1"/>
</dbReference>
<dbReference type="GO" id="GO:0016989">
    <property type="term" value="F:sigma factor antagonist activity"/>
    <property type="evidence" value="ECO:0007669"/>
    <property type="project" value="TreeGrafter"/>
</dbReference>
<sequence length="360" mass="40885">MEHWKRLIDRFWRGQTTKAERRALLAQLEQKKSEIKRQHWHSFQKHDSNKDGEHLDPARKRQLLQHIHEHILADQLSTKPEKNRLSIVRWVAAAAIILSLSVAILLRQQYTTHTPSAIPAAHTVVTLRNTSDKDITYRLPDSSTVSLAPRSLVSYRTDFNQGHRDILLTGKAQFDVTKNPHLAFRVEAHGYHVTALGTVFIVDAIHHDALQIRLLTGKIAVRPASTPARPEEEHLLSPGDELFIDLTTRQASHTSGAAHDPPEHGQLPEKNVQASTGQQLTVLHFHDTPIVTVITQLEQIYRKKIVYSQSMLKQPTYTGRLSIHDIEAYDGLSDILSDVFKQDDVHCQIQDDQIIITTTN</sequence>
<gene>
    <name evidence="4" type="ORF">BC792_11783</name>
</gene>
<protein>
    <submittedName>
        <fullName evidence="4">FecR family protein</fullName>
    </submittedName>
</protein>
<dbReference type="PANTHER" id="PTHR30273">
    <property type="entry name" value="PERIPLASMIC SIGNAL SENSOR AND SIGMA FACTOR ACTIVATOR FECR-RELATED"/>
    <property type="match status" value="1"/>
</dbReference>
<dbReference type="InterPro" id="IPR006860">
    <property type="entry name" value="FecR"/>
</dbReference>
<accession>A0A5S5DAA5</accession>
<dbReference type="Gene3D" id="2.60.120.1440">
    <property type="match status" value="1"/>
</dbReference>
<reference evidence="4 5" key="1">
    <citation type="submission" date="2019-07" db="EMBL/GenBank/DDBJ databases">
        <title>Genomic Encyclopedia of Archaeal and Bacterial Type Strains, Phase II (KMG-II): from individual species to whole genera.</title>
        <authorList>
            <person name="Goeker M."/>
        </authorList>
    </citation>
    <scope>NUCLEOTIDE SEQUENCE [LARGE SCALE GENOMIC DNA]</scope>
    <source>
        <strain evidence="4 5">DSM 18850</strain>
    </source>
</reference>
<comment type="caution">
    <text evidence="4">The sequence shown here is derived from an EMBL/GenBank/DDBJ whole genome shotgun (WGS) entry which is preliminary data.</text>
</comment>
<dbReference type="PIRSF" id="PIRSF018266">
    <property type="entry name" value="FecR"/>
    <property type="match status" value="1"/>
</dbReference>
<feature type="transmembrane region" description="Helical" evidence="1">
    <location>
        <begin position="87"/>
        <end position="106"/>
    </location>
</feature>
<keyword evidence="1" id="KW-1133">Transmembrane helix</keyword>
<evidence type="ECO:0000259" key="2">
    <source>
        <dbReference type="Pfam" id="PF04773"/>
    </source>
</evidence>
<keyword evidence="1" id="KW-0472">Membrane</keyword>
<dbReference type="Gene3D" id="3.55.50.30">
    <property type="match status" value="1"/>
</dbReference>
<dbReference type="InterPro" id="IPR032508">
    <property type="entry name" value="FecR_C"/>
</dbReference>
<keyword evidence="5" id="KW-1185">Reference proteome</keyword>
<proteinExistence type="predicted"/>
<dbReference type="EMBL" id="VNHX01000017">
    <property type="protein sequence ID" value="TYP92308.1"/>
    <property type="molecule type" value="Genomic_DNA"/>
</dbReference>
<name>A0A5S5DAA5_9SPHI</name>
<evidence type="ECO:0000313" key="5">
    <source>
        <dbReference type="Proteomes" id="UP000325105"/>
    </source>
</evidence>
<feature type="domain" description="Protein FecR C-terminal" evidence="3">
    <location>
        <begin position="283"/>
        <end position="356"/>
    </location>
</feature>
<evidence type="ECO:0000313" key="4">
    <source>
        <dbReference type="EMBL" id="TYP92308.1"/>
    </source>
</evidence>
<dbReference type="Pfam" id="PF16344">
    <property type="entry name" value="FecR_C"/>
    <property type="match status" value="1"/>
</dbReference>
<evidence type="ECO:0000259" key="3">
    <source>
        <dbReference type="Pfam" id="PF16344"/>
    </source>
</evidence>
<organism evidence="4 5">
    <name type="scientific">Sphingobacterium allocomposti</name>
    <dbReference type="NCBI Taxonomy" id="415956"/>
    <lineage>
        <taxon>Bacteria</taxon>
        <taxon>Pseudomonadati</taxon>
        <taxon>Bacteroidota</taxon>
        <taxon>Sphingobacteriia</taxon>
        <taxon>Sphingobacteriales</taxon>
        <taxon>Sphingobacteriaceae</taxon>
        <taxon>Sphingobacterium</taxon>
    </lineage>
</organism>
<feature type="domain" description="FecR protein" evidence="2">
    <location>
        <begin position="130"/>
        <end position="219"/>
    </location>
</feature>